<proteinExistence type="predicted"/>
<accession>A0ABQ9ZXF0</accession>
<sequence>MAIQPLTSGTNLAMAVNTHAGGGDGAFGGEGGIVVGAESGGGEWGLGDDAAPGRLREAKVVLFKSKSNFPNRGF</sequence>
<protein>
    <submittedName>
        <fullName evidence="1">Uncharacterized protein</fullName>
    </submittedName>
</protein>
<comment type="caution">
    <text evidence="1">The sequence shown here is derived from an EMBL/GenBank/DDBJ whole genome shotgun (WGS) entry which is preliminary data.</text>
</comment>
<keyword evidence="2" id="KW-1185">Reference proteome</keyword>
<evidence type="ECO:0000313" key="1">
    <source>
        <dbReference type="EMBL" id="KAK4017320.1"/>
    </source>
</evidence>
<organism evidence="1 2">
    <name type="scientific">Daphnia magna</name>
    <dbReference type="NCBI Taxonomy" id="35525"/>
    <lineage>
        <taxon>Eukaryota</taxon>
        <taxon>Metazoa</taxon>
        <taxon>Ecdysozoa</taxon>
        <taxon>Arthropoda</taxon>
        <taxon>Crustacea</taxon>
        <taxon>Branchiopoda</taxon>
        <taxon>Diplostraca</taxon>
        <taxon>Cladocera</taxon>
        <taxon>Anomopoda</taxon>
        <taxon>Daphniidae</taxon>
        <taxon>Daphnia</taxon>
    </lineage>
</organism>
<gene>
    <name evidence="1" type="ORF">OUZ56_032267</name>
</gene>
<reference evidence="1 2" key="1">
    <citation type="journal article" date="2023" name="Nucleic Acids Res.">
        <title>The hologenome of Daphnia magna reveals possible DNA methylation and microbiome-mediated evolution of the host genome.</title>
        <authorList>
            <person name="Chaturvedi A."/>
            <person name="Li X."/>
            <person name="Dhandapani V."/>
            <person name="Marshall H."/>
            <person name="Kissane S."/>
            <person name="Cuenca-Cambronero M."/>
            <person name="Asole G."/>
            <person name="Calvet F."/>
            <person name="Ruiz-Romero M."/>
            <person name="Marangio P."/>
            <person name="Guigo R."/>
            <person name="Rago D."/>
            <person name="Mirbahai L."/>
            <person name="Eastwood N."/>
            <person name="Colbourne J.K."/>
            <person name="Zhou J."/>
            <person name="Mallon E."/>
            <person name="Orsini L."/>
        </authorList>
    </citation>
    <scope>NUCLEOTIDE SEQUENCE [LARGE SCALE GENOMIC DNA]</scope>
    <source>
        <strain evidence="1">LRV0_1</strain>
    </source>
</reference>
<name>A0ABQ9ZXF0_9CRUS</name>
<dbReference type="EMBL" id="JAOYFB010000005">
    <property type="protein sequence ID" value="KAK4017320.1"/>
    <property type="molecule type" value="Genomic_DNA"/>
</dbReference>
<dbReference type="Proteomes" id="UP001234178">
    <property type="component" value="Unassembled WGS sequence"/>
</dbReference>
<evidence type="ECO:0000313" key="2">
    <source>
        <dbReference type="Proteomes" id="UP001234178"/>
    </source>
</evidence>